<accession>A0AAW1R4I6</accession>
<dbReference type="PANTHER" id="PTHR11070:SF30">
    <property type="entry name" value="F-BOX DNA HELICASE 1"/>
    <property type="match status" value="1"/>
</dbReference>
<keyword evidence="4" id="KW-0067">ATP-binding</keyword>
<dbReference type="AlphaFoldDB" id="A0AAW1R4I6"/>
<dbReference type="Proteomes" id="UP001489004">
    <property type="component" value="Unassembled WGS sequence"/>
</dbReference>
<evidence type="ECO:0000256" key="5">
    <source>
        <dbReference type="SAM" id="MobiDB-lite"/>
    </source>
</evidence>
<gene>
    <name evidence="7" type="ORF">WJX72_000718</name>
</gene>
<evidence type="ECO:0000256" key="2">
    <source>
        <dbReference type="ARBA" id="ARBA00022801"/>
    </source>
</evidence>
<evidence type="ECO:0000259" key="6">
    <source>
        <dbReference type="Pfam" id="PF00580"/>
    </source>
</evidence>
<name>A0AAW1R4I6_9CHLO</name>
<dbReference type="InterPro" id="IPR027417">
    <property type="entry name" value="P-loop_NTPase"/>
</dbReference>
<organism evidence="7 8">
    <name type="scientific">[Myrmecia] bisecta</name>
    <dbReference type="NCBI Taxonomy" id="41462"/>
    <lineage>
        <taxon>Eukaryota</taxon>
        <taxon>Viridiplantae</taxon>
        <taxon>Chlorophyta</taxon>
        <taxon>core chlorophytes</taxon>
        <taxon>Trebouxiophyceae</taxon>
        <taxon>Trebouxiales</taxon>
        <taxon>Trebouxiaceae</taxon>
        <taxon>Myrmecia</taxon>
    </lineage>
</organism>
<keyword evidence="2" id="KW-0378">Hydrolase</keyword>
<dbReference type="SUPFAM" id="SSF52540">
    <property type="entry name" value="P-loop containing nucleoside triphosphate hydrolases"/>
    <property type="match status" value="1"/>
</dbReference>
<keyword evidence="8" id="KW-1185">Reference proteome</keyword>
<feature type="compositionally biased region" description="Low complexity" evidence="5">
    <location>
        <begin position="570"/>
        <end position="581"/>
    </location>
</feature>
<evidence type="ECO:0000256" key="4">
    <source>
        <dbReference type="ARBA" id="ARBA00022840"/>
    </source>
</evidence>
<dbReference type="GO" id="GO:0003677">
    <property type="term" value="F:DNA binding"/>
    <property type="evidence" value="ECO:0007669"/>
    <property type="project" value="InterPro"/>
</dbReference>
<dbReference type="GO" id="GO:0043138">
    <property type="term" value="F:3'-5' DNA helicase activity"/>
    <property type="evidence" value="ECO:0007669"/>
    <property type="project" value="TreeGrafter"/>
</dbReference>
<evidence type="ECO:0000256" key="1">
    <source>
        <dbReference type="ARBA" id="ARBA00022741"/>
    </source>
</evidence>
<keyword evidence="3" id="KW-0347">Helicase</keyword>
<dbReference type="PANTHER" id="PTHR11070">
    <property type="entry name" value="UVRD / RECB / PCRA DNA HELICASE FAMILY MEMBER"/>
    <property type="match status" value="1"/>
</dbReference>
<dbReference type="GO" id="GO:0005634">
    <property type="term" value="C:nucleus"/>
    <property type="evidence" value="ECO:0007669"/>
    <property type="project" value="TreeGrafter"/>
</dbReference>
<evidence type="ECO:0000256" key="3">
    <source>
        <dbReference type="ARBA" id="ARBA00022806"/>
    </source>
</evidence>
<dbReference type="EMBL" id="JALJOR010000001">
    <property type="protein sequence ID" value="KAK9828553.1"/>
    <property type="molecule type" value="Genomic_DNA"/>
</dbReference>
<dbReference type="InterPro" id="IPR000212">
    <property type="entry name" value="DNA_helicase_UvrD/REP"/>
</dbReference>
<feature type="region of interest" description="Disordered" evidence="5">
    <location>
        <begin position="556"/>
        <end position="599"/>
    </location>
</feature>
<proteinExistence type="predicted"/>
<keyword evidence="1" id="KW-0547">Nucleotide-binding</keyword>
<protein>
    <recommendedName>
        <fullName evidence="6">UvrD-like helicase ATP-binding domain-containing protein</fullName>
    </recommendedName>
</protein>
<dbReference type="GO" id="GO:0000724">
    <property type="term" value="P:double-strand break repair via homologous recombination"/>
    <property type="evidence" value="ECO:0007669"/>
    <property type="project" value="TreeGrafter"/>
</dbReference>
<dbReference type="Gene3D" id="3.40.50.300">
    <property type="entry name" value="P-loop containing nucleotide triphosphate hydrolases"/>
    <property type="match status" value="1"/>
</dbReference>
<sequence length="949" mass="105570">MVESQSQTPLPRELCNQDLLPLIVQHLSTKQLFQTTAVSKSFQQSICVATTKPENPLRVWGRESCLSKRLPKGAPKPPSRWPVSEYSRKLEDGTKVPSLLKACHFIDRQWSSPGDLQSLGFWGKLALFVLLVARRHRPHAVRVLRWAWAESAPERYSPLLRESVRELAACLLVLLRKPEWKHCRMSWAAELDAALDGELQRLEAWDDYNANAQRIAVHQQLAANLRLPPHYAPWPVLDPKLRAVTAIPLASLTAEQQTILTTALPAEAADCRDVSMTITAFAGTGKTSTLRALTEVHQDKQFLYVAYNKEVAKQAQREFNIRHVTCLTSHSVAGSMLRDMQRHGKVLCEGTLQLRPIADILRRYNAIEAIAKYTTNTFYGFARVVRAAVENFCTSVDLAVAGSHLPDPVEWPRVRAKPDYVAWSQHVWNCMCDPRNLAIQFTHNTYLKLFVLTQPELKHPYTHRPYDVILVDEAQDLNPITFQMIDRQPCTKIYVGDPHQHIYSFNGSCDMLSRVSAAKRFTLTCSFRLGPEVAMLANRLLAKLKGETRSIVGLGPAGCRHTPPAPASPAGHAVGGDAADGSPAEGAPPSPQPSQEREVHRAVYRCMAMDVDCRAAVRRAAEAPDIDIGPAGVAMLPVDAATGRWPQLHYICRSNYGWLCAAAELVQKFPWIRLHLLVSMGKDWQTGAREPQIFGKVRDGFKLYTRSGRPNAADLKRFSDYAALKAYAKATEEPELLSIVRIIDKFKNETLAVLERVHAARISSPTSHHLHPFQRRMLRRRMLCWAPATRRRARSLTMCNWGTTSSHAPSRKTWVCQPRPSRKQLVDEHNLIYVAASRARHTLILNADLQNYLAQGMAQRLSVAKRDPELLARLACGLPNVGGPPGSPGDSPLAMCVCGICYKLAHPVQEGALDVVVGSNSSGGRLGLSLVCTECAGTSIYADLLRPPG</sequence>
<dbReference type="GO" id="GO:0005524">
    <property type="term" value="F:ATP binding"/>
    <property type="evidence" value="ECO:0007669"/>
    <property type="project" value="UniProtKB-KW"/>
</dbReference>
<dbReference type="GO" id="GO:0016787">
    <property type="term" value="F:hydrolase activity"/>
    <property type="evidence" value="ECO:0007669"/>
    <property type="project" value="UniProtKB-KW"/>
</dbReference>
<dbReference type="Pfam" id="PF00580">
    <property type="entry name" value="UvrD-helicase"/>
    <property type="match status" value="1"/>
</dbReference>
<feature type="domain" description="UvrD-like helicase ATP-binding" evidence="6">
    <location>
        <begin position="268"/>
        <end position="508"/>
    </location>
</feature>
<evidence type="ECO:0000313" key="7">
    <source>
        <dbReference type="EMBL" id="KAK9828553.1"/>
    </source>
</evidence>
<reference evidence="7 8" key="1">
    <citation type="journal article" date="2024" name="Nat. Commun.">
        <title>Phylogenomics reveals the evolutionary origins of lichenization in chlorophyte algae.</title>
        <authorList>
            <person name="Puginier C."/>
            <person name="Libourel C."/>
            <person name="Otte J."/>
            <person name="Skaloud P."/>
            <person name="Haon M."/>
            <person name="Grisel S."/>
            <person name="Petersen M."/>
            <person name="Berrin J.G."/>
            <person name="Delaux P.M."/>
            <person name="Dal Grande F."/>
            <person name="Keller J."/>
        </authorList>
    </citation>
    <scope>NUCLEOTIDE SEQUENCE [LARGE SCALE GENOMIC DNA]</scope>
    <source>
        <strain evidence="7 8">SAG 2043</strain>
    </source>
</reference>
<evidence type="ECO:0000313" key="8">
    <source>
        <dbReference type="Proteomes" id="UP001489004"/>
    </source>
</evidence>
<dbReference type="InterPro" id="IPR014016">
    <property type="entry name" value="UvrD-like_ATP-bd"/>
</dbReference>
<comment type="caution">
    <text evidence="7">The sequence shown here is derived from an EMBL/GenBank/DDBJ whole genome shotgun (WGS) entry which is preliminary data.</text>
</comment>
<dbReference type="GO" id="GO:0031297">
    <property type="term" value="P:replication fork processing"/>
    <property type="evidence" value="ECO:0007669"/>
    <property type="project" value="TreeGrafter"/>
</dbReference>